<feature type="region of interest" description="Disordered" evidence="1">
    <location>
        <begin position="89"/>
        <end position="108"/>
    </location>
</feature>
<accession>A0A5B7EX02</accession>
<feature type="compositionally biased region" description="Basic and acidic residues" evidence="1">
    <location>
        <begin position="150"/>
        <end position="171"/>
    </location>
</feature>
<feature type="region of interest" description="Disordered" evidence="1">
    <location>
        <begin position="143"/>
        <end position="178"/>
    </location>
</feature>
<dbReference type="Proteomes" id="UP000324222">
    <property type="component" value="Unassembled WGS sequence"/>
</dbReference>
<evidence type="ECO:0000256" key="1">
    <source>
        <dbReference type="SAM" id="MobiDB-lite"/>
    </source>
</evidence>
<evidence type="ECO:0000313" key="3">
    <source>
        <dbReference type="Proteomes" id="UP000324222"/>
    </source>
</evidence>
<proteinExistence type="predicted"/>
<keyword evidence="3" id="KW-1185">Reference proteome</keyword>
<name>A0A5B7EX02_PORTR</name>
<dbReference type="AlphaFoldDB" id="A0A5B7EX02"/>
<comment type="caution">
    <text evidence="2">The sequence shown here is derived from an EMBL/GenBank/DDBJ whole genome shotgun (WGS) entry which is preliminary data.</text>
</comment>
<protein>
    <submittedName>
        <fullName evidence="2">Uncharacterized protein</fullName>
    </submittedName>
</protein>
<gene>
    <name evidence="2" type="ORF">E2C01_030869</name>
</gene>
<sequence length="247" mass="27689">MEYSSHRPDSTLDRSWGKKVRKVEEARYVVQEERQKELDETEKHIQTRIMYEEGTHLLTSMEDKIREWVFQKKSWLLITDGLFNTLTSAEASSASPDTSRASRHASSREISRPRVICSGLVGGGQFVLHLGCRGVRGVCHLPTSSPESEQIPRTERPTVREAPMRRRDHQGSRCGCKGIGGGRRLTDNSWEAKTSRSTGNVLPALCPIPEQRDGMDQDSGSIIVGYEYPGEYGPWSLGQPRGQGLGY</sequence>
<evidence type="ECO:0000313" key="2">
    <source>
        <dbReference type="EMBL" id="MPC37393.1"/>
    </source>
</evidence>
<feature type="compositionally biased region" description="Polar residues" evidence="1">
    <location>
        <begin position="89"/>
        <end position="99"/>
    </location>
</feature>
<dbReference type="EMBL" id="VSRR010003771">
    <property type="protein sequence ID" value="MPC37393.1"/>
    <property type="molecule type" value="Genomic_DNA"/>
</dbReference>
<organism evidence="2 3">
    <name type="scientific">Portunus trituberculatus</name>
    <name type="common">Swimming crab</name>
    <name type="synonym">Neptunus trituberculatus</name>
    <dbReference type="NCBI Taxonomy" id="210409"/>
    <lineage>
        <taxon>Eukaryota</taxon>
        <taxon>Metazoa</taxon>
        <taxon>Ecdysozoa</taxon>
        <taxon>Arthropoda</taxon>
        <taxon>Crustacea</taxon>
        <taxon>Multicrustacea</taxon>
        <taxon>Malacostraca</taxon>
        <taxon>Eumalacostraca</taxon>
        <taxon>Eucarida</taxon>
        <taxon>Decapoda</taxon>
        <taxon>Pleocyemata</taxon>
        <taxon>Brachyura</taxon>
        <taxon>Eubrachyura</taxon>
        <taxon>Portunoidea</taxon>
        <taxon>Portunidae</taxon>
        <taxon>Portuninae</taxon>
        <taxon>Portunus</taxon>
    </lineage>
</organism>
<reference evidence="2 3" key="1">
    <citation type="submission" date="2019-05" db="EMBL/GenBank/DDBJ databases">
        <title>Another draft genome of Portunus trituberculatus and its Hox gene families provides insights of decapod evolution.</title>
        <authorList>
            <person name="Jeong J.-H."/>
            <person name="Song I."/>
            <person name="Kim S."/>
            <person name="Choi T."/>
            <person name="Kim D."/>
            <person name="Ryu S."/>
            <person name="Kim W."/>
        </authorList>
    </citation>
    <scope>NUCLEOTIDE SEQUENCE [LARGE SCALE GENOMIC DNA]</scope>
    <source>
        <tissue evidence="2">Muscle</tissue>
    </source>
</reference>